<dbReference type="InterPro" id="IPR029058">
    <property type="entry name" value="AB_hydrolase_fold"/>
</dbReference>
<gene>
    <name evidence="2" type="ORF">ACFMB1_12845</name>
</gene>
<dbReference type="EMBL" id="JBHPON010000002">
    <property type="protein sequence ID" value="MFC6036436.1"/>
    <property type="molecule type" value="Genomic_DNA"/>
</dbReference>
<keyword evidence="1" id="KW-0732">Signal</keyword>
<keyword evidence="3" id="KW-1185">Reference proteome</keyword>
<dbReference type="SUPFAM" id="SSF53474">
    <property type="entry name" value="alpha/beta-Hydrolases"/>
    <property type="match status" value="1"/>
</dbReference>
<comment type="caution">
    <text evidence="2">The sequence shown here is derived from an EMBL/GenBank/DDBJ whole genome shotgun (WGS) entry which is preliminary data.</text>
</comment>
<dbReference type="InterPro" id="IPR000801">
    <property type="entry name" value="Esterase-like"/>
</dbReference>
<evidence type="ECO:0000313" key="3">
    <source>
        <dbReference type="Proteomes" id="UP001596116"/>
    </source>
</evidence>
<evidence type="ECO:0000256" key="1">
    <source>
        <dbReference type="SAM" id="SignalP"/>
    </source>
</evidence>
<dbReference type="Proteomes" id="UP001596116">
    <property type="component" value="Unassembled WGS sequence"/>
</dbReference>
<name>A0ABW1KWF4_9PROT</name>
<keyword evidence="2" id="KW-0378">Hydrolase</keyword>
<proteinExistence type="predicted"/>
<feature type="chain" id="PRO_5045889361" evidence="1">
    <location>
        <begin position="19"/>
        <end position="281"/>
    </location>
</feature>
<dbReference type="Pfam" id="PF00756">
    <property type="entry name" value="Esterase"/>
    <property type="match status" value="1"/>
</dbReference>
<sequence length="281" mass="31179">MRIFFFCTLLLAAACASAPEPQSATPTVEPIVIGESRHIESEALGQTRTYNVWLPPSYDEGDASYPALYVMDGGLQQDFHHISGLAQLSTITGMFREIILVGVETVDRRAELTSPSSDPLDKQDFPTHGNAAAFRAFLSNEVMPDVASHYRVSGETALMGESFAGLFVLETFLTAPDTVDSYIAISPSVWWDKAALAKASNEYMRTMPEKERKLYLAIANEDGLMREGVLDVVKALKKEKVPGLAWTFSDRPDLKHSSIYHREALEAMLWTFANPDEEKTH</sequence>
<dbReference type="Gene3D" id="3.40.50.1820">
    <property type="entry name" value="alpha/beta hydrolase"/>
    <property type="match status" value="1"/>
</dbReference>
<organism evidence="2 3">
    <name type="scientific">Hyphococcus aureus</name>
    <dbReference type="NCBI Taxonomy" id="2666033"/>
    <lineage>
        <taxon>Bacteria</taxon>
        <taxon>Pseudomonadati</taxon>
        <taxon>Pseudomonadota</taxon>
        <taxon>Alphaproteobacteria</taxon>
        <taxon>Parvularculales</taxon>
        <taxon>Parvularculaceae</taxon>
        <taxon>Hyphococcus</taxon>
    </lineage>
</organism>
<feature type="signal peptide" evidence="1">
    <location>
        <begin position="1"/>
        <end position="18"/>
    </location>
</feature>
<dbReference type="PROSITE" id="PS51257">
    <property type="entry name" value="PROKAR_LIPOPROTEIN"/>
    <property type="match status" value="1"/>
</dbReference>
<evidence type="ECO:0000313" key="2">
    <source>
        <dbReference type="EMBL" id="MFC6036436.1"/>
    </source>
</evidence>
<dbReference type="InterPro" id="IPR050583">
    <property type="entry name" value="Mycobacterial_A85_antigen"/>
</dbReference>
<protein>
    <submittedName>
        <fullName evidence="2">Alpha/beta hydrolase</fullName>
    </submittedName>
</protein>
<dbReference type="GO" id="GO:0016787">
    <property type="term" value="F:hydrolase activity"/>
    <property type="evidence" value="ECO:0007669"/>
    <property type="project" value="UniProtKB-KW"/>
</dbReference>
<accession>A0ABW1KWF4</accession>
<dbReference type="PANTHER" id="PTHR48098:SF6">
    <property type="entry name" value="FERRI-BACILLIBACTIN ESTERASE BESA"/>
    <property type="match status" value="1"/>
</dbReference>
<dbReference type="RefSeq" id="WP_379882330.1">
    <property type="nucleotide sequence ID" value="NZ_JBHPON010000002.1"/>
</dbReference>
<reference evidence="2 3" key="1">
    <citation type="submission" date="2024-09" db="EMBL/GenBank/DDBJ databases">
        <authorList>
            <person name="Zhang Z.-H."/>
        </authorList>
    </citation>
    <scope>NUCLEOTIDE SEQUENCE [LARGE SCALE GENOMIC DNA]</scope>
    <source>
        <strain evidence="2 3">HHTR114</strain>
    </source>
</reference>
<dbReference type="PANTHER" id="PTHR48098">
    <property type="entry name" value="ENTEROCHELIN ESTERASE-RELATED"/>
    <property type="match status" value="1"/>
</dbReference>